<evidence type="ECO:0000256" key="5">
    <source>
        <dbReference type="ARBA" id="ARBA00023180"/>
    </source>
</evidence>
<dbReference type="EMBL" id="JAFJYH010000612">
    <property type="protein sequence ID" value="KAG4410701.1"/>
    <property type="molecule type" value="Genomic_DNA"/>
</dbReference>
<dbReference type="PRINTS" id="PR00736">
    <property type="entry name" value="GLHYDRLASE15"/>
</dbReference>
<dbReference type="InterPro" id="IPR046966">
    <property type="entry name" value="Glucoamylase_active_site"/>
</dbReference>
<dbReference type="InterPro" id="IPR034836">
    <property type="entry name" value="CBM20_glucoamylase"/>
</dbReference>
<evidence type="ECO:0000256" key="4">
    <source>
        <dbReference type="ARBA" id="ARBA00022801"/>
    </source>
</evidence>
<dbReference type="InterPro" id="IPR008928">
    <property type="entry name" value="6-hairpin_glycosidase_sf"/>
</dbReference>
<dbReference type="OrthoDB" id="6123450at2759"/>
<proteinExistence type="inferred from homology"/>
<keyword evidence="7 9" id="KW-0326">Glycosidase</keyword>
<dbReference type="InterPro" id="IPR011613">
    <property type="entry name" value="GH15-like"/>
</dbReference>
<dbReference type="InterPro" id="IPR000165">
    <property type="entry name" value="Glucoamylase"/>
</dbReference>
<dbReference type="PANTHER" id="PTHR31616:SF12">
    <property type="entry name" value="GLUCOAMYLASE"/>
    <property type="match status" value="1"/>
</dbReference>
<dbReference type="SUPFAM" id="SSF48208">
    <property type="entry name" value="Six-hairpin glycosidases"/>
    <property type="match status" value="1"/>
</dbReference>
<accession>A0A8H7T0C5</accession>
<feature type="region of interest" description="Disordered" evidence="12">
    <location>
        <begin position="536"/>
        <end position="568"/>
    </location>
</feature>
<evidence type="ECO:0000256" key="7">
    <source>
        <dbReference type="ARBA" id="ARBA00023295"/>
    </source>
</evidence>
<dbReference type="CDD" id="cd05811">
    <property type="entry name" value="CBM20_glucoamylase"/>
    <property type="match status" value="1"/>
</dbReference>
<feature type="binding site" evidence="11">
    <location>
        <position position="185"/>
    </location>
    <ligand>
        <name>substrate</name>
    </ligand>
</feature>
<feature type="active site" description="Proton acceptor" evidence="10">
    <location>
        <position position="241"/>
    </location>
</feature>
<reference evidence="14" key="1">
    <citation type="submission" date="2021-02" db="EMBL/GenBank/DDBJ databases">
        <title>Genome sequence Cadophora malorum strain M34.</title>
        <authorList>
            <person name="Stefanovic E."/>
            <person name="Vu D."/>
            <person name="Scully C."/>
            <person name="Dijksterhuis J."/>
            <person name="Roader J."/>
            <person name="Houbraken J."/>
        </authorList>
    </citation>
    <scope>NUCLEOTIDE SEQUENCE</scope>
    <source>
        <strain evidence="14">M34</strain>
    </source>
</reference>
<dbReference type="FunFam" id="1.50.10.10:FF:000018">
    <property type="entry name" value="Glucoamylase"/>
    <property type="match status" value="1"/>
</dbReference>
<evidence type="ECO:0000256" key="8">
    <source>
        <dbReference type="ARBA" id="ARBA00023326"/>
    </source>
</evidence>
<keyword evidence="4 9" id="KW-0378">Hydrolase</keyword>
<organism evidence="14 15">
    <name type="scientific">Cadophora malorum</name>
    <dbReference type="NCBI Taxonomy" id="108018"/>
    <lineage>
        <taxon>Eukaryota</taxon>
        <taxon>Fungi</taxon>
        <taxon>Dikarya</taxon>
        <taxon>Ascomycota</taxon>
        <taxon>Pezizomycotina</taxon>
        <taxon>Leotiomycetes</taxon>
        <taxon>Helotiales</taxon>
        <taxon>Ploettnerulaceae</taxon>
        <taxon>Cadophora</taxon>
    </lineage>
</organism>
<dbReference type="Pfam" id="PF00723">
    <property type="entry name" value="Glyco_hydro_15"/>
    <property type="match status" value="1"/>
</dbReference>
<dbReference type="GO" id="GO:0004339">
    <property type="term" value="F:glucan 1,4-alpha-glucosidase activity"/>
    <property type="evidence" value="ECO:0007669"/>
    <property type="project" value="UniProtKB-EC"/>
</dbReference>
<evidence type="ECO:0000256" key="6">
    <source>
        <dbReference type="ARBA" id="ARBA00023277"/>
    </source>
</evidence>
<gene>
    <name evidence="14" type="ORF">IFR04_016165</name>
</gene>
<dbReference type="EC" id="3.2.1.3" evidence="9"/>
<comment type="caution">
    <text evidence="14">The sequence shown here is derived from an EMBL/GenBank/DDBJ whole genome shotgun (WGS) entry which is preliminary data.</text>
</comment>
<keyword evidence="6 9" id="KW-0119">Carbohydrate metabolism</keyword>
<comment type="similarity">
    <text evidence="2 9">Belongs to the glycosyl hydrolase 15 family.</text>
</comment>
<dbReference type="Proteomes" id="UP000664132">
    <property type="component" value="Unassembled WGS sequence"/>
</dbReference>
<keyword evidence="15" id="KW-1185">Reference proteome</keyword>
<dbReference type="InterPro" id="IPR013783">
    <property type="entry name" value="Ig-like_fold"/>
</dbReference>
<dbReference type="InterPro" id="IPR002044">
    <property type="entry name" value="CBM20"/>
</dbReference>
<dbReference type="InterPro" id="IPR008291">
    <property type="entry name" value="Glucoamylase_SBD"/>
</dbReference>
<dbReference type="GO" id="GO:0000324">
    <property type="term" value="C:fungal-type vacuole"/>
    <property type="evidence" value="ECO:0007669"/>
    <property type="project" value="TreeGrafter"/>
</dbReference>
<dbReference type="GO" id="GO:2001070">
    <property type="term" value="F:starch binding"/>
    <property type="evidence" value="ECO:0007669"/>
    <property type="project" value="InterPro"/>
</dbReference>
<dbReference type="PIRSF" id="PIRSF001031">
    <property type="entry name" value="Glu-a-glcsd_SBD"/>
    <property type="match status" value="1"/>
</dbReference>
<keyword evidence="5" id="KW-0325">Glycoprotein</keyword>
<sequence>MDTVPSTFLSSLIPSYNITSLSSTFAQPIMYSLSSLVVLGSLAVQAVFSLPDPSRVQEREAEILKRSVDSFIATESPIALRNMLCNIGSDGACVPGARSGVVIAGPGKANPDYFYTWTRDSALTFKCIVDTFVSSYSASLQTEIENYISAQAYLQTVSSPSGGLSTGGLGEPKYNADLSAFTGSWGRPQRDGPALRATALVTYAKWLINNGYTSTANSLVWPVIQNDLSYVTQYWNQTGFDLWEEVSGSSFFTVAAQHRALVEGSALAKLLGKTCTYCDSQAPQVLCFLQRFWGPSQGYVIANINQNSGRSGKDANTILGSIHLFDPTAACDATTFQPCSDRALANHKVVTDSFRSIYTINSGIPQGTAVSVGRYPEDSYYGGNPWYLNTLAAAEQLYDALYTWNRQGSITITSTSLAFFKDLVSSAAVGTYASSTSTYTTLYNAVKTYADGYVNVVATYAQSNGSLSEQFSRSNGVPLSAYDLTWSYAAFLTAAERRAAIVPYPWGETTASSVPAVCSYTSAYGTYSTASTGTWPANQTPISGSPTTTTATGSNPTTTNTSPATSTSAACSPASSVAVTFRETVTTVFGQTIKIAGSVAELGSWNTANAIALSASEYTAASPVWKGTVTFAAGTVIEYKYINVASNGAVTWEKDPNHTYTVPASCATAVTVSNSWQA</sequence>
<dbReference type="Gene3D" id="1.50.10.10">
    <property type="match status" value="1"/>
</dbReference>
<evidence type="ECO:0000313" key="14">
    <source>
        <dbReference type="EMBL" id="KAG4410701.1"/>
    </source>
</evidence>
<evidence type="ECO:0000256" key="9">
    <source>
        <dbReference type="PIRNR" id="PIRNR001031"/>
    </source>
</evidence>
<evidence type="ECO:0000259" key="13">
    <source>
        <dbReference type="PROSITE" id="PS51166"/>
    </source>
</evidence>
<evidence type="ECO:0000256" key="11">
    <source>
        <dbReference type="PIRSR" id="PIRSR001031-2"/>
    </source>
</evidence>
<dbReference type="GO" id="GO:0000272">
    <property type="term" value="P:polysaccharide catabolic process"/>
    <property type="evidence" value="ECO:0007669"/>
    <property type="project" value="UniProtKB-KW"/>
</dbReference>
<evidence type="ECO:0000256" key="10">
    <source>
        <dbReference type="PIRSR" id="PIRSR001031-1"/>
    </source>
</evidence>
<dbReference type="InterPro" id="IPR012341">
    <property type="entry name" value="6hp_glycosidase-like_sf"/>
</dbReference>
<feature type="domain" description="CBM20" evidence="13">
    <location>
        <begin position="571"/>
        <end position="678"/>
    </location>
</feature>
<evidence type="ECO:0000256" key="1">
    <source>
        <dbReference type="ARBA" id="ARBA00001863"/>
    </source>
</evidence>
<feature type="active site" description="Proton donor" evidence="10">
    <location>
        <position position="244"/>
    </location>
</feature>
<dbReference type="PANTHER" id="PTHR31616">
    <property type="entry name" value="TREHALASE"/>
    <property type="match status" value="1"/>
</dbReference>
<dbReference type="AlphaFoldDB" id="A0A8H7T0C5"/>
<keyword evidence="3" id="KW-0732">Signal</keyword>
<dbReference type="SUPFAM" id="SSF49452">
    <property type="entry name" value="Starch-binding domain-like"/>
    <property type="match status" value="1"/>
</dbReference>
<evidence type="ECO:0000313" key="15">
    <source>
        <dbReference type="Proteomes" id="UP000664132"/>
    </source>
</evidence>
<dbReference type="PROSITE" id="PS00820">
    <property type="entry name" value="GLUCOAMYLASE"/>
    <property type="match status" value="1"/>
</dbReference>
<dbReference type="PROSITE" id="PS51166">
    <property type="entry name" value="CBM20"/>
    <property type="match status" value="1"/>
</dbReference>
<keyword evidence="8 9" id="KW-0624">Polysaccharide degradation</keyword>
<comment type="catalytic activity">
    <reaction evidence="1 9">
        <text>Hydrolysis of terminal (1-&gt;4)-linked alpha-D-glucose residues successively from non-reducing ends of the chains with release of beta-D-glucose.</text>
        <dbReference type="EC" id="3.2.1.3"/>
    </reaction>
</comment>
<evidence type="ECO:0000256" key="12">
    <source>
        <dbReference type="SAM" id="MobiDB-lite"/>
    </source>
</evidence>
<evidence type="ECO:0000256" key="2">
    <source>
        <dbReference type="ARBA" id="ARBA00006188"/>
    </source>
</evidence>
<dbReference type="Pfam" id="PF00686">
    <property type="entry name" value="CBM_20"/>
    <property type="match status" value="1"/>
</dbReference>
<dbReference type="FunFam" id="2.60.40.10:FF:000552">
    <property type="entry name" value="Related to glucoamylase"/>
    <property type="match status" value="1"/>
</dbReference>
<dbReference type="SMART" id="SM01065">
    <property type="entry name" value="CBM_2"/>
    <property type="match status" value="1"/>
</dbReference>
<protein>
    <recommendedName>
        <fullName evidence="9">Glucoamylase</fullName>
        <ecNumber evidence="9">3.2.1.3</ecNumber>
    </recommendedName>
    <alternativeName>
        <fullName evidence="9">1,4-alpha-D-glucan glucohydrolase</fullName>
    </alternativeName>
    <alternativeName>
        <fullName evidence="9">Glucan 1,4-alpha-glucosidase</fullName>
    </alternativeName>
</protein>
<dbReference type="InterPro" id="IPR013784">
    <property type="entry name" value="Carb-bd-like_fold"/>
</dbReference>
<dbReference type="Gene3D" id="2.60.40.10">
    <property type="entry name" value="Immunoglobulins"/>
    <property type="match status" value="1"/>
</dbReference>
<evidence type="ECO:0000256" key="3">
    <source>
        <dbReference type="ARBA" id="ARBA00022729"/>
    </source>
</evidence>
<name>A0A8H7T0C5_9HELO</name>